<dbReference type="OMA" id="HCLMVAL"/>
<evidence type="ECO:0000313" key="3">
    <source>
        <dbReference type="Proteomes" id="UP000268350"/>
    </source>
</evidence>
<feature type="chain" id="PRO_5017253385" evidence="1">
    <location>
        <begin position="26"/>
        <end position="72"/>
    </location>
</feature>
<keyword evidence="1" id="KW-0732">Signal</keyword>
<name>A0A3B0K9E1_DROGU</name>
<dbReference type="AlphaFoldDB" id="A0A3B0K9E1"/>
<dbReference type="EMBL" id="OUUW01000005">
    <property type="protein sequence ID" value="SPP80158.1"/>
    <property type="molecule type" value="Genomic_DNA"/>
</dbReference>
<dbReference type="OrthoDB" id="7764325at2759"/>
<feature type="signal peptide" evidence="1">
    <location>
        <begin position="1"/>
        <end position="25"/>
    </location>
</feature>
<organism evidence="2 3">
    <name type="scientific">Drosophila guanche</name>
    <name type="common">Fruit fly</name>
    <dbReference type="NCBI Taxonomy" id="7266"/>
    <lineage>
        <taxon>Eukaryota</taxon>
        <taxon>Metazoa</taxon>
        <taxon>Ecdysozoa</taxon>
        <taxon>Arthropoda</taxon>
        <taxon>Hexapoda</taxon>
        <taxon>Insecta</taxon>
        <taxon>Pterygota</taxon>
        <taxon>Neoptera</taxon>
        <taxon>Endopterygota</taxon>
        <taxon>Diptera</taxon>
        <taxon>Brachycera</taxon>
        <taxon>Muscomorpha</taxon>
        <taxon>Ephydroidea</taxon>
        <taxon>Drosophilidae</taxon>
        <taxon>Drosophila</taxon>
        <taxon>Sophophora</taxon>
    </lineage>
</organism>
<dbReference type="Proteomes" id="UP000268350">
    <property type="component" value="Unassembled WGS sequence"/>
</dbReference>
<accession>A0A3B0K9E1</accession>
<proteinExistence type="predicted"/>
<keyword evidence="3" id="KW-1185">Reference proteome</keyword>
<evidence type="ECO:0000256" key="1">
    <source>
        <dbReference type="SAM" id="SignalP"/>
    </source>
</evidence>
<gene>
    <name evidence="2" type="ORF">DGUA_6G005018</name>
</gene>
<protein>
    <submittedName>
        <fullName evidence="2">Uncharacterized protein</fullName>
    </submittedName>
</protein>
<reference evidence="3" key="1">
    <citation type="submission" date="2018-01" db="EMBL/GenBank/DDBJ databases">
        <authorList>
            <person name="Alioto T."/>
            <person name="Alioto T."/>
        </authorList>
    </citation>
    <scope>NUCLEOTIDE SEQUENCE [LARGE SCALE GENOMIC DNA]</scope>
</reference>
<evidence type="ECO:0000313" key="2">
    <source>
        <dbReference type="EMBL" id="SPP80158.1"/>
    </source>
</evidence>
<sequence>MSLTKGLILLRLMVVLVLLLAAAFASPARGYYSSPQRGGRSYTDIARVVNPNPYAFVGARNYPGQPFWPAGK</sequence>